<proteinExistence type="predicted"/>
<organism evidence="1 2">
    <name type="scientific">Melia azedarach</name>
    <name type="common">Chinaberry tree</name>
    <dbReference type="NCBI Taxonomy" id="155640"/>
    <lineage>
        <taxon>Eukaryota</taxon>
        <taxon>Viridiplantae</taxon>
        <taxon>Streptophyta</taxon>
        <taxon>Embryophyta</taxon>
        <taxon>Tracheophyta</taxon>
        <taxon>Spermatophyta</taxon>
        <taxon>Magnoliopsida</taxon>
        <taxon>eudicotyledons</taxon>
        <taxon>Gunneridae</taxon>
        <taxon>Pentapetalae</taxon>
        <taxon>rosids</taxon>
        <taxon>malvids</taxon>
        <taxon>Sapindales</taxon>
        <taxon>Meliaceae</taxon>
        <taxon>Melia</taxon>
    </lineage>
</organism>
<sequence length="148" mass="16858">MASNLSAQKAELKKELTNVDKRLQEAKDDGVNEEVDTVYKILRLKDLDYSITYIYMALGRDPFEVELPEPKNTEEKNRGQKGDPIGEDQVSPDSVVPDTILDPLGTNAFGQLTFGTVTSLTPNELNLIYLFFFIYMYFVFELQTHVQI</sequence>
<comment type="caution">
    <text evidence="1">The sequence shown here is derived from an EMBL/GenBank/DDBJ whole genome shotgun (WGS) entry which is preliminary data.</text>
</comment>
<keyword evidence="2" id="KW-1185">Reference proteome</keyword>
<gene>
    <name evidence="1" type="ORF">OWV82_021958</name>
</gene>
<dbReference type="EMBL" id="CM051405">
    <property type="protein sequence ID" value="KAJ4705139.1"/>
    <property type="molecule type" value="Genomic_DNA"/>
</dbReference>
<protein>
    <submittedName>
        <fullName evidence="1">Uncharacterized protein</fullName>
    </submittedName>
</protein>
<evidence type="ECO:0000313" key="1">
    <source>
        <dbReference type="EMBL" id="KAJ4705139.1"/>
    </source>
</evidence>
<reference evidence="1 2" key="1">
    <citation type="journal article" date="2023" name="Science">
        <title>Complex scaffold remodeling in plant triterpene biosynthesis.</title>
        <authorList>
            <person name="De La Pena R."/>
            <person name="Hodgson H."/>
            <person name="Liu J.C."/>
            <person name="Stephenson M.J."/>
            <person name="Martin A.C."/>
            <person name="Owen C."/>
            <person name="Harkess A."/>
            <person name="Leebens-Mack J."/>
            <person name="Jimenez L.E."/>
            <person name="Osbourn A."/>
            <person name="Sattely E.S."/>
        </authorList>
    </citation>
    <scope>NUCLEOTIDE SEQUENCE [LARGE SCALE GENOMIC DNA]</scope>
    <source>
        <strain evidence="2">cv. JPN11</strain>
        <tissue evidence="1">Leaf</tissue>
    </source>
</reference>
<accession>A0ACC1X369</accession>
<dbReference type="Proteomes" id="UP001164539">
    <property type="component" value="Chromosome 12"/>
</dbReference>
<evidence type="ECO:0000313" key="2">
    <source>
        <dbReference type="Proteomes" id="UP001164539"/>
    </source>
</evidence>
<name>A0ACC1X369_MELAZ</name>